<dbReference type="AlphaFoldDB" id="A0A078IUV4"/>
<accession>A0A078IUV4</accession>
<name>A0A078IUV4_BRANA</name>
<dbReference type="Proteomes" id="UP000028999">
    <property type="component" value="Unassembled WGS sequence"/>
</dbReference>
<keyword evidence="2" id="KW-1185">Reference proteome</keyword>
<evidence type="ECO:0000313" key="1">
    <source>
        <dbReference type="EMBL" id="CDY53792.1"/>
    </source>
</evidence>
<dbReference type="EMBL" id="LK033238">
    <property type="protein sequence ID" value="CDY53792.1"/>
    <property type="molecule type" value="Genomic_DNA"/>
</dbReference>
<reference evidence="1 2" key="1">
    <citation type="journal article" date="2014" name="Science">
        <title>Plant genetics. Early allopolyploid evolution in the post-Neolithic Brassica napus oilseed genome.</title>
        <authorList>
            <person name="Chalhoub B."/>
            <person name="Denoeud F."/>
            <person name="Liu S."/>
            <person name="Parkin I.A."/>
            <person name="Tang H."/>
            <person name="Wang X."/>
            <person name="Chiquet J."/>
            <person name="Belcram H."/>
            <person name="Tong C."/>
            <person name="Samans B."/>
            <person name="Correa M."/>
            <person name="Da Silva C."/>
            <person name="Just J."/>
            <person name="Falentin C."/>
            <person name="Koh C.S."/>
            <person name="Le Clainche I."/>
            <person name="Bernard M."/>
            <person name="Bento P."/>
            <person name="Noel B."/>
            <person name="Labadie K."/>
            <person name="Alberti A."/>
            <person name="Charles M."/>
            <person name="Arnaud D."/>
            <person name="Guo H."/>
            <person name="Daviaud C."/>
            <person name="Alamery S."/>
            <person name="Jabbari K."/>
            <person name="Zhao M."/>
            <person name="Edger P.P."/>
            <person name="Chelaifa H."/>
            <person name="Tack D."/>
            <person name="Lassalle G."/>
            <person name="Mestiri I."/>
            <person name="Schnel N."/>
            <person name="Le Paslier M.C."/>
            <person name="Fan G."/>
            <person name="Renault V."/>
            <person name="Bayer P.E."/>
            <person name="Golicz A.A."/>
            <person name="Manoli S."/>
            <person name="Lee T.H."/>
            <person name="Thi V.H."/>
            <person name="Chalabi S."/>
            <person name="Hu Q."/>
            <person name="Fan C."/>
            <person name="Tollenaere R."/>
            <person name="Lu Y."/>
            <person name="Battail C."/>
            <person name="Shen J."/>
            <person name="Sidebottom C.H."/>
            <person name="Wang X."/>
            <person name="Canaguier A."/>
            <person name="Chauveau A."/>
            <person name="Berard A."/>
            <person name="Deniot G."/>
            <person name="Guan M."/>
            <person name="Liu Z."/>
            <person name="Sun F."/>
            <person name="Lim Y.P."/>
            <person name="Lyons E."/>
            <person name="Town C.D."/>
            <person name="Bancroft I."/>
            <person name="Wang X."/>
            <person name="Meng J."/>
            <person name="Ma J."/>
            <person name="Pires J.C."/>
            <person name="King G.J."/>
            <person name="Brunel D."/>
            <person name="Delourme R."/>
            <person name="Renard M."/>
            <person name="Aury J.M."/>
            <person name="Adams K.L."/>
            <person name="Batley J."/>
            <person name="Snowdon R.J."/>
            <person name="Tost J."/>
            <person name="Edwards D."/>
            <person name="Zhou Y."/>
            <person name="Hua W."/>
            <person name="Sharpe A.G."/>
            <person name="Paterson A.H."/>
            <person name="Guan C."/>
            <person name="Wincker P."/>
        </authorList>
    </citation>
    <scope>NUCLEOTIDE SEQUENCE [LARGE SCALE GENOMIC DNA]</scope>
    <source>
        <strain evidence="2">cv. Darmor-bzh</strain>
    </source>
</reference>
<protein>
    <submittedName>
        <fullName evidence="1">BnaCnng25610D protein</fullName>
    </submittedName>
</protein>
<dbReference type="Gramene" id="CDY53792">
    <property type="protein sequence ID" value="CDY53792"/>
    <property type="gene ID" value="GSBRNA2T00011460001"/>
</dbReference>
<dbReference type="PaxDb" id="3708-A0A078IUV4"/>
<gene>
    <name evidence="1" type="primary">BnaCnng25610D</name>
    <name evidence="1" type="ORF">GSBRNA2T00011460001</name>
</gene>
<evidence type="ECO:0000313" key="2">
    <source>
        <dbReference type="Proteomes" id="UP000028999"/>
    </source>
</evidence>
<sequence length="23" mass="2660">MLDDELISLVWYFGLSRGPFTTV</sequence>
<organism evidence="1 2">
    <name type="scientific">Brassica napus</name>
    <name type="common">Rape</name>
    <dbReference type="NCBI Taxonomy" id="3708"/>
    <lineage>
        <taxon>Eukaryota</taxon>
        <taxon>Viridiplantae</taxon>
        <taxon>Streptophyta</taxon>
        <taxon>Embryophyta</taxon>
        <taxon>Tracheophyta</taxon>
        <taxon>Spermatophyta</taxon>
        <taxon>Magnoliopsida</taxon>
        <taxon>eudicotyledons</taxon>
        <taxon>Gunneridae</taxon>
        <taxon>Pentapetalae</taxon>
        <taxon>rosids</taxon>
        <taxon>malvids</taxon>
        <taxon>Brassicales</taxon>
        <taxon>Brassicaceae</taxon>
        <taxon>Brassiceae</taxon>
        <taxon>Brassica</taxon>
    </lineage>
</organism>
<proteinExistence type="predicted"/>